<reference evidence="1 2" key="1">
    <citation type="submission" date="2017-06" db="EMBL/GenBank/DDBJ databases">
        <title>Ant-infecting Ophiocordyceps genomes reveal a high diversity of potential behavioral manipulation genes and a possible major role for enterotoxins.</title>
        <authorList>
            <person name="De Bekker C."/>
            <person name="Evans H.C."/>
            <person name="Brachmann A."/>
            <person name="Hughes D.P."/>
        </authorList>
    </citation>
    <scope>NUCLEOTIDE SEQUENCE [LARGE SCALE GENOMIC DNA]</scope>
    <source>
        <strain evidence="1 2">1348a</strain>
    </source>
</reference>
<dbReference type="InterPro" id="IPR011009">
    <property type="entry name" value="Kinase-like_dom_sf"/>
</dbReference>
<dbReference type="EMBL" id="NJEU01000434">
    <property type="protein sequence ID" value="PHH74399.1"/>
    <property type="molecule type" value="Genomic_DNA"/>
</dbReference>
<gene>
    <name evidence="1" type="ORF">CDD82_4953</name>
</gene>
<dbReference type="Gene3D" id="3.90.1200.10">
    <property type="match status" value="1"/>
</dbReference>
<dbReference type="AlphaFoldDB" id="A0A2C5XJ87"/>
<sequence length="388" mass="43534">MTPPEHIAHNLLTQVHLRLVSCTELQSLWADYGHICAIEARDAADKRVPLILKLISPPSASRQEEGHLRKVLSYQVEQYFYTHIAPRLPPDVPVATCLASTQHQHETAMLLTDLRPRFPLAAGKRELLSPRQVDAVVDWLAIFHASSAAFFVPASPHAFVLPPLQEAERKTTTRGLWLNGGYTYLATRRSEYASLAADEQSEWSAAFCSPFDAGSEASVAELAATFLTPCGRSFESLIHGDVKSENLFSTTQGDAVALFDFQYVGLGLGVCDLAKLFTCSVPPELLHVSPAASFNELPMSQGEEALLKVYLDTFASRHQPPIDYDWNDFVRHWETALVDWCRFQASWGFWGNTDWLQARVRLILKDNGWRDWIRQQAQQSNTKNKAQV</sequence>
<accession>A0A2C5XJ87</accession>
<comment type="caution">
    <text evidence="1">The sequence shown here is derived from an EMBL/GenBank/DDBJ whole genome shotgun (WGS) entry which is preliminary data.</text>
</comment>
<evidence type="ECO:0000313" key="2">
    <source>
        <dbReference type="Proteomes" id="UP000224854"/>
    </source>
</evidence>
<dbReference type="OrthoDB" id="411145at2759"/>
<name>A0A2C5XJ87_9HYPO</name>
<evidence type="ECO:0008006" key="3">
    <source>
        <dbReference type="Google" id="ProtNLM"/>
    </source>
</evidence>
<dbReference type="PANTHER" id="PTHR23020:SF41">
    <property type="entry name" value="AMINOGLYCOSIDE PHOSPHOTRANSFERASE DOMAIN-CONTAINING PROTEIN"/>
    <property type="match status" value="1"/>
</dbReference>
<dbReference type="SUPFAM" id="SSF56112">
    <property type="entry name" value="Protein kinase-like (PK-like)"/>
    <property type="match status" value="1"/>
</dbReference>
<dbReference type="PANTHER" id="PTHR23020">
    <property type="entry name" value="UNCHARACTERIZED NUCLEAR HORMONE RECEPTOR-RELATED"/>
    <property type="match status" value="1"/>
</dbReference>
<evidence type="ECO:0000313" key="1">
    <source>
        <dbReference type="EMBL" id="PHH74399.1"/>
    </source>
</evidence>
<keyword evidence="2" id="KW-1185">Reference proteome</keyword>
<dbReference type="InterPro" id="IPR052961">
    <property type="entry name" value="Oxido-Kinase-like_Enzymes"/>
</dbReference>
<dbReference type="Proteomes" id="UP000224854">
    <property type="component" value="Unassembled WGS sequence"/>
</dbReference>
<dbReference type="Pfam" id="PF02958">
    <property type="entry name" value="EcKL"/>
    <property type="match status" value="1"/>
</dbReference>
<protein>
    <recommendedName>
        <fullName evidence="3">Aminoglycoside phosphotransferase domain-containing protein</fullName>
    </recommendedName>
</protein>
<proteinExistence type="predicted"/>
<organism evidence="1 2">
    <name type="scientific">Ophiocordyceps australis</name>
    <dbReference type="NCBI Taxonomy" id="1399860"/>
    <lineage>
        <taxon>Eukaryota</taxon>
        <taxon>Fungi</taxon>
        <taxon>Dikarya</taxon>
        <taxon>Ascomycota</taxon>
        <taxon>Pezizomycotina</taxon>
        <taxon>Sordariomycetes</taxon>
        <taxon>Hypocreomycetidae</taxon>
        <taxon>Hypocreales</taxon>
        <taxon>Ophiocordycipitaceae</taxon>
        <taxon>Ophiocordyceps</taxon>
    </lineage>
</organism>
<dbReference type="InterPro" id="IPR004119">
    <property type="entry name" value="EcKL"/>
</dbReference>